<proteinExistence type="predicted"/>
<keyword evidence="2" id="KW-0539">Nucleus</keyword>
<dbReference type="PANTHER" id="PTHR10252">
    <property type="entry name" value="HISTONE-LIKE TRANSCRIPTION FACTOR CCAAT-RELATED"/>
    <property type="match status" value="1"/>
</dbReference>
<dbReference type="Gene3D" id="1.10.20.10">
    <property type="entry name" value="Histone, subunit A"/>
    <property type="match status" value="1"/>
</dbReference>
<organism evidence="6">
    <name type="scientific">Mesocestoides corti</name>
    <name type="common">Flatworm</name>
    <dbReference type="NCBI Taxonomy" id="53468"/>
    <lineage>
        <taxon>Eukaryota</taxon>
        <taxon>Metazoa</taxon>
        <taxon>Spiralia</taxon>
        <taxon>Lophotrochozoa</taxon>
        <taxon>Platyhelminthes</taxon>
        <taxon>Cestoda</taxon>
        <taxon>Eucestoda</taxon>
        <taxon>Cyclophyllidea</taxon>
        <taxon>Mesocestoididae</taxon>
        <taxon>Mesocestoides</taxon>
    </lineage>
</organism>
<dbReference type="GO" id="GO:0001046">
    <property type="term" value="F:core promoter sequence-specific DNA binding"/>
    <property type="evidence" value="ECO:0007669"/>
    <property type="project" value="TreeGrafter"/>
</dbReference>
<feature type="chain" id="PRO_5024384000" evidence="4">
    <location>
        <begin position="20"/>
        <end position="185"/>
    </location>
</feature>
<dbReference type="GO" id="GO:0016251">
    <property type="term" value="F:RNA polymerase II general transcription initiation factor activity"/>
    <property type="evidence" value="ECO:0007669"/>
    <property type="project" value="TreeGrafter"/>
</dbReference>
<evidence type="ECO:0000256" key="2">
    <source>
        <dbReference type="ARBA" id="ARBA00023242"/>
    </source>
</evidence>
<feature type="signal peptide" evidence="4">
    <location>
        <begin position="1"/>
        <end position="19"/>
    </location>
</feature>
<feature type="region of interest" description="Disordered" evidence="3">
    <location>
        <begin position="116"/>
        <end position="185"/>
    </location>
</feature>
<dbReference type="InterPro" id="IPR003958">
    <property type="entry name" value="CBFA_NFYB_domain"/>
</dbReference>
<dbReference type="CDD" id="cd22906">
    <property type="entry name" value="HFD_DRAP1"/>
    <property type="match status" value="1"/>
</dbReference>
<evidence type="ECO:0000256" key="1">
    <source>
        <dbReference type="ARBA" id="ARBA00004123"/>
    </source>
</evidence>
<evidence type="ECO:0000259" key="5">
    <source>
        <dbReference type="Pfam" id="PF00808"/>
    </source>
</evidence>
<sequence>MSSCSSELIWFRLIWFCVIMPTKRKFTAKFPTARIKKIMQLDDEIGKLSATVPPVVSRALELFIEQLLTKAYDLTLSRNSKTILPSYLKEIIDNEEGFAFLRPLVAHIAPVKSLDESRSRVRSTSSEGKPKQRRSTNGTQGRKRHFDNESPECLLSDDSGPSHSKRNGYEKSLRSEMESGTHDLT</sequence>
<evidence type="ECO:0000256" key="3">
    <source>
        <dbReference type="SAM" id="MobiDB-lite"/>
    </source>
</evidence>
<comment type="subcellular location">
    <subcellularLocation>
        <location evidence="1">Nucleus</location>
    </subcellularLocation>
</comment>
<dbReference type="SUPFAM" id="SSF47113">
    <property type="entry name" value="Histone-fold"/>
    <property type="match status" value="1"/>
</dbReference>
<dbReference type="InterPro" id="IPR009072">
    <property type="entry name" value="Histone-fold"/>
</dbReference>
<feature type="compositionally biased region" description="Basic and acidic residues" evidence="3">
    <location>
        <begin position="167"/>
        <end position="185"/>
    </location>
</feature>
<keyword evidence="4" id="KW-0732">Signal</keyword>
<name>A0A5K3FZ44_MESCO</name>
<accession>A0A5K3FZ44</accession>
<evidence type="ECO:0000256" key="4">
    <source>
        <dbReference type="SAM" id="SignalP"/>
    </source>
</evidence>
<dbReference type="WBParaSite" id="MCU_012008-RA">
    <property type="protein sequence ID" value="MCU_012008-RA"/>
    <property type="gene ID" value="MCU_012008"/>
</dbReference>
<dbReference type="GO" id="GO:0046982">
    <property type="term" value="F:protein heterodimerization activity"/>
    <property type="evidence" value="ECO:0007669"/>
    <property type="project" value="InterPro"/>
</dbReference>
<reference evidence="6" key="1">
    <citation type="submission" date="2019-11" db="UniProtKB">
        <authorList>
            <consortium name="WormBaseParasite"/>
        </authorList>
    </citation>
    <scope>IDENTIFICATION</scope>
</reference>
<dbReference type="PANTHER" id="PTHR10252:SF5">
    <property type="entry name" value="DR1-ASSOCIATED COREPRESSOR"/>
    <property type="match status" value="1"/>
</dbReference>
<dbReference type="InterPro" id="IPR050568">
    <property type="entry name" value="Transcr_DNA_Rep_Reg"/>
</dbReference>
<dbReference type="AlphaFoldDB" id="A0A5K3FZ44"/>
<protein>
    <submittedName>
        <fullName evidence="6">CBFD_NFYB_HMF domain-containing protein</fullName>
    </submittedName>
</protein>
<evidence type="ECO:0000313" key="6">
    <source>
        <dbReference type="WBParaSite" id="MCU_012008-RA"/>
    </source>
</evidence>
<dbReference type="Pfam" id="PF00808">
    <property type="entry name" value="CBFD_NFYB_HMF"/>
    <property type="match status" value="1"/>
</dbReference>
<feature type="domain" description="Transcription factor CBF/NF-Y/archaeal histone" evidence="5">
    <location>
        <begin position="28"/>
        <end position="86"/>
    </location>
</feature>
<dbReference type="GO" id="GO:0017054">
    <property type="term" value="C:negative cofactor 2 complex"/>
    <property type="evidence" value="ECO:0007669"/>
    <property type="project" value="TreeGrafter"/>
</dbReference>